<dbReference type="Proteomes" id="UP001596337">
    <property type="component" value="Unassembled WGS sequence"/>
</dbReference>
<gene>
    <name evidence="1" type="ORF">ACFQGD_27755</name>
</gene>
<name>A0ABW2C6K4_9PSEU</name>
<organism evidence="1 2">
    <name type="scientific">Haloechinothrix salitolerans</name>
    <dbReference type="NCBI Taxonomy" id="926830"/>
    <lineage>
        <taxon>Bacteria</taxon>
        <taxon>Bacillati</taxon>
        <taxon>Actinomycetota</taxon>
        <taxon>Actinomycetes</taxon>
        <taxon>Pseudonocardiales</taxon>
        <taxon>Pseudonocardiaceae</taxon>
        <taxon>Haloechinothrix</taxon>
    </lineage>
</organism>
<evidence type="ECO:0000313" key="2">
    <source>
        <dbReference type="Proteomes" id="UP001596337"/>
    </source>
</evidence>
<sequence>MHTVDTWTLDGGLTARLVVDEHAESPRDWHNVATLVQLSERHAHPDEPDALGDALLRAWRYFGDLDRLERYARAYLGAVVIDTRDDPASGSRVLGIITDIDAAREHLADPSATLRAELDTYRDWAEGRVYGVIVTASDGREASLWGCYDDNPGFLYLYDVANDLATEVNAQPVTAARDGVTVSLFRAGDDQHLSVLIETADADLPDDPSVGPLRLLVTLNDDHLYDTTNEAAPRS</sequence>
<proteinExistence type="predicted"/>
<comment type="caution">
    <text evidence="1">The sequence shown here is derived from an EMBL/GenBank/DDBJ whole genome shotgun (WGS) entry which is preliminary data.</text>
</comment>
<dbReference type="EMBL" id="JBHSXX010000001">
    <property type="protein sequence ID" value="MFC6870927.1"/>
    <property type="molecule type" value="Genomic_DNA"/>
</dbReference>
<keyword evidence="2" id="KW-1185">Reference proteome</keyword>
<evidence type="ECO:0000313" key="1">
    <source>
        <dbReference type="EMBL" id="MFC6870927.1"/>
    </source>
</evidence>
<dbReference type="RefSeq" id="WP_345401571.1">
    <property type="nucleotide sequence ID" value="NZ_BAABLA010000106.1"/>
</dbReference>
<protein>
    <submittedName>
        <fullName evidence="1">Uncharacterized protein</fullName>
    </submittedName>
</protein>
<accession>A0ABW2C6K4</accession>
<reference evidence="2" key="1">
    <citation type="journal article" date="2019" name="Int. J. Syst. Evol. Microbiol.">
        <title>The Global Catalogue of Microorganisms (GCM) 10K type strain sequencing project: providing services to taxonomists for standard genome sequencing and annotation.</title>
        <authorList>
            <consortium name="The Broad Institute Genomics Platform"/>
            <consortium name="The Broad Institute Genome Sequencing Center for Infectious Disease"/>
            <person name="Wu L."/>
            <person name="Ma J."/>
        </authorList>
    </citation>
    <scope>NUCLEOTIDE SEQUENCE [LARGE SCALE GENOMIC DNA]</scope>
    <source>
        <strain evidence="2">KCTC 32255</strain>
    </source>
</reference>